<gene>
    <name evidence="2" type="ORF">ACFONP_00100</name>
</gene>
<organism evidence="2 3">
    <name type="scientific">Parvularcula lutaonensis</name>
    <dbReference type="NCBI Taxonomy" id="491923"/>
    <lineage>
        <taxon>Bacteria</taxon>
        <taxon>Pseudomonadati</taxon>
        <taxon>Pseudomonadota</taxon>
        <taxon>Alphaproteobacteria</taxon>
        <taxon>Parvularculales</taxon>
        <taxon>Parvularculaceae</taxon>
        <taxon>Parvularcula</taxon>
    </lineage>
</organism>
<feature type="compositionally biased region" description="Polar residues" evidence="1">
    <location>
        <begin position="393"/>
        <end position="409"/>
    </location>
</feature>
<feature type="compositionally biased region" description="Basic and acidic residues" evidence="1">
    <location>
        <begin position="187"/>
        <end position="203"/>
    </location>
</feature>
<feature type="compositionally biased region" description="Polar residues" evidence="1">
    <location>
        <begin position="177"/>
        <end position="186"/>
    </location>
</feature>
<dbReference type="EMBL" id="JBHRVA010000001">
    <property type="protein sequence ID" value="MFC3301129.1"/>
    <property type="molecule type" value="Genomic_DNA"/>
</dbReference>
<dbReference type="RefSeq" id="WP_189577113.1">
    <property type="nucleotide sequence ID" value="NZ_BMXU01000003.1"/>
</dbReference>
<accession>A0ABV7M8R6</accession>
<protein>
    <recommendedName>
        <fullName evidence="4">Replication protein-C C-terminal domain-containing protein</fullName>
    </recommendedName>
</protein>
<keyword evidence="3" id="KW-1185">Reference proteome</keyword>
<evidence type="ECO:0000313" key="2">
    <source>
        <dbReference type="EMBL" id="MFC3301129.1"/>
    </source>
</evidence>
<evidence type="ECO:0000313" key="3">
    <source>
        <dbReference type="Proteomes" id="UP001595607"/>
    </source>
</evidence>
<comment type="caution">
    <text evidence="2">The sequence shown here is derived from an EMBL/GenBank/DDBJ whole genome shotgun (WGS) entry which is preliminary data.</text>
</comment>
<feature type="region of interest" description="Disordered" evidence="1">
    <location>
        <begin position="377"/>
        <end position="409"/>
    </location>
</feature>
<reference evidence="3" key="1">
    <citation type="journal article" date="2019" name="Int. J. Syst. Evol. Microbiol.">
        <title>The Global Catalogue of Microorganisms (GCM) 10K type strain sequencing project: providing services to taxonomists for standard genome sequencing and annotation.</title>
        <authorList>
            <consortium name="The Broad Institute Genomics Platform"/>
            <consortium name="The Broad Institute Genome Sequencing Center for Infectious Disease"/>
            <person name="Wu L."/>
            <person name="Ma J."/>
        </authorList>
    </citation>
    <scope>NUCLEOTIDE SEQUENCE [LARGE SCALE GENOMIC DNA]</scope>
    <source>
        <strain evidence="3">KCTC 22245</strain>
    </source>
</reference>
<name>A0ABV7M8R6_9PROT</name>
<sequence>MTGQMCLKPGLARRHDRYEDEVLRCQTERASLDLNRLMIDKALALGTAEVLTAQERCLMMALCAHLDIQGIAAGETSVWPGSARLCRLLGLGESTLRRLKGSLEEKGFLLRRYDRRNRPLKGGAIDLKPFLLKVPELCRAVGHTEAEIRRSRENSASERYDHRSEEGAHPLAIERATGNTKIQTSERPLRQKDREGEGIEPVRPDEESAMIERAEAIMPGISADPSKAAAEALGEKKGRRLWSWAHRRHGPDAILALAIASKSAKIKDPEAWFAWYATNAAEVDLEGLAARVTKAPQKAAPPSDPLLARFAEAFAETAGEGAALSYLSNAAIAARGKLLVIRTASRIAMDRLASAHMDNLQRAAALMGFAEVQLNPKALPPNETARPKETASMPGSQTSAGMQTSTARR</sequence>
<evidence type="ECO:0008006" key="4">
    <source>
        <dbReference type="Google" id="ProtNLM"/>
    </source>
</evidence>
<dbReference type="Proteomes" id="UP001595607">
    <property type="component" value="Unassembled WGS sequence"/>
</dbReference>
<feature type="region of interest" description="Disordered" evidence="1">
    <location>
        <begin position="148"/>
        <end position="203"/>
    </location>
</feature>
<evidence type="ECO:0000256" key="1">
    <source>
        <dbReference type="SAM" id="MobiDB-lite"/>
    </source>
</evidence>
<proteinExistence type="predicted"/>
<feature type="compositionally biased region" description="Basic and acidic residues" evidence="1">
    <location>
        <begin position="148"/>
        <end position="168"/>
    </location>
</feature>